<feature type="domain" description="HTH marR-type" evidence="1">
    <location>
        <begin position="19"/>
        <end position="150"/>
    </location>
</feature>
<evidence type="ECO:0000313" key="2">
    <source>
        <dbReference type="EMBL" id="HIV29255.1"/>
    </source>
</evidence>
<dbReference type="InterPro" id="IPR011991">
    <property type="entry name" value="ArsR-like_HTH"/>
</dbReference>
<proteinExistence type="predicted"/>
<name>A0A9D1PB75_9FIRM</name>
<dbReference type="SMART" id="SM00347">
    <property type="entry name" value="HTH_MARR"/>
    <property type="match status" value="1"/>
</dbReference>
<dbReference type="PANTHER" id="PTHR33164:SF96">
    <property type="entry name" value="MARR-FAMILY TRANSCRIPTIONAL REGULATOR"/>
    <property type="match status" value="1"/>
</dbReference>
<dbReference type="InterPro" id="IPR036388">
    <property type="entry name" value="WH-like_DNA-bd_sf"/>
</dbReference>
<comment type="caution">
    <text evidence="2">The sequence shown here is derived from an EMBL/GenBank/DDBJ whole genome shotgun (WGS) entry which is preliminary data.</text>
</comment>
<gene>
    <name evidence="2" type="ORF">IAA64_14950</name>
</gene>
<dbReference type="AlphaFoldDB" id="A0A9D1PB75"/>
<dbReference type="PROSITE" id="PS50995">
    <property type="entry name" value="HTH_MARR_2"/>
    <property type="match status" value="1"/>
</dbReference>
<dbReference type="InterPro" id="IPR039422">
    <property type="entry name" value="MarR/SlyA-like"/>
</dbReference>
<protein>
    <submittedName>
        <fullName evidence="2">MarR family transcriptional regulator</fullName>
    </submittedName>
</protein>
<organism evidence="2 3">
    <name type="scientific">Candidatus Ornithocaccomicrobium faecavium</name>
    <dbReference type="NCBI Taxonomy" id="2840890"/>
    <lineage>
        <taxon>Bacteria</taxon>
        <taxon>Bacillati</taxon>
        <taxon>Bacillota</taxon>
        <taxon>Clostridia</taxon>
        <taxon>Candidatus Ornithocaccomicrobium</taxon>
    </lineage>
</organism>
<dbReference type="Pfam" id="PF01047">
    <property type="entry name" value="MarR"/>
    <property type="match status" value="1"/>
</dbReference>
<evidence type="ECO:0000313" key="3">
    <source>
        <dbReference type="Proteomes" id="UP000886884"/>
    </source>
</evidence>
<accession>A0A9D1PB75</accession>
<dbReference type="Gene3D" id="1.10.10.10">
    <property type="entry name" value="Winged helix-like DNA-binding domain superfamily/Winged helix DNA-binding domain"/>
    <property type="match status" value="1"/>
</dbReference>
<dbReference type="InterPro" id="IPR036390">
    <property type="entry name" value="WH_DNA-bd_sf"/>
</dbReference>
<reference evidence="2" key="2">
    <citation type="journal article" date="2021" name="PeerJ">
        <title>Extensive microbial diversity within the chicken gut microbiome revealed by metagenomics and culture.</title>
        <authorList>
            <person name="Gilroy R."/>
            <person name="Ravi A."/>
            <person name="Getino M."/>
            <person name="Pursley I."/>
            <person name="Horton D.L."/>
            <person name="Alikhan N.F."/>
            <person name="Baker D."/>
            <person name="Gharbi K."/>
            <person name="Hall N."/>
            <person name="Watson M."/>
            <person name="Adriaenssens E.M."/>
            <person name="Foster-Nyarko E."/>
            <person name="Jarju S."/>
            <person name="Secka A."/>
            <person name="Antonio M."/>
            <person name="Oren A."/>
            <person name="Chaudhuri R.R."/>
            <person name="La Ragione R."/>
            <person name="Hildebrand F."/>
            <person name="Pallen M.J."/>
        </authorList>
    </citation>
    <scope>NUCLEOTIDE SEQUENCE</scope>
    <source>
        <strain evidence="2">CHK183-6373</strain>
    </source>
</reference>
<reference evidence="2" key="1">
    <citation type="submission" date="2020-10" db="EMBL/GenBank/DDBJ databases">
        <authorList>
            <person name="Gilroy R."/>
        </authorList>
    </citation>
    <scope>NUCLEOTIDE SEQUENCE</scope>
    <source>
        <strain evidence="2">CHK183-6373</strain>
    </source>
</reference>
<dbReference type="PANTHER" id="PTHR33164">
    <property type="entry name" value="TRANSCRIPTIONAL REGULATOR, MARR FAMILY"/>
    <property type="match status" value="1"/>
</dbReference>
<sequence>MDATNDMTGVDTAVIASIADKLFQVMPLLRKRMLRLDGMQAEYGIPLSHVQVLAMLEEPGSMSVSEISRRFGIAKPNITPLVDRLISAGLVERVRNKADRRVVDVYILDAGREKLREIQKVLYDHVLNWSSTVSADDYAQLDSALSTVLRVLGEL</sequence>
<dbReference type="InterPro" id="IPR000835">
    <property type="entry name" value="HTH_MarR-typ"/>
</dbReference>
<dbReference type="GO" id="GO:0006950">
    <property type="term" value="P:response to stress"/>
    <property type="evidence" value="ECO:0007669"/>
    <property type="project" value="TreeGrafter"/>
</dbReference>
<dbReference type="Proteomes" id="UP000886884">
    <property type="component" value="Unassembled WGS sequence"/>
</dbReference>
<dbReference type="SUPFAM" id="SSF46785">
    <property type="entry name" value="Winged helix' DNA-binding domain"/>
    <property type="match status" value="1"/>
</dbReference>
<dbReference type="EMBL" id="DVOT01000263">
    <property type="protein sequence ID" value="HIV29255.1"/>
    <property type="molecule type" value="Genomic_DNA"/>
</dbReference>
<dbReference type="CDD" id="cd00090">
    <property type="entry name" value="HTH_ARSR"/>
    <property type="match status" value="1"/>
</dbReference>
<dbReference type="GO" id="GO:0003700">
    <property type="term" value="F:DNA-binding transcription factor activity"/>
    <property type="evidence" value="ECO:0007669"/>
    <property type="project" value="InterPro"/>
</dbReference>
<evidence type="ECO:0000259" key="1">
    <source>
        <dbReference type="PROSITE" id="PS50995"/>
    </source>
</evidence>
<dbReference type="PRINTS" id="PR00598">
    <property type="entry name" value="HTHMARR"/>
</dbReference>